<dbReference type="GO" id="GO:0016020">
    <property type="term" value="C:membrane"/>
    <property type="evidence" value="ECO:0007669"/>
    <property type="project" value="InterPro"/>
</dbReference>
<dbReference type="PANTHER" id="PTHR34220:SF7">
    <property type="entry name" value="SENSOR HISTIDINE KINASE YPDA"/>
    <property type="match status" value="1"/>
</dbReference>
<keyword evidence="4" id="KW-1185">Reference proteome</keyword>
<feature type="transmembrane region" description="Helical" evidence="1">
    <location>
        <begin position="90"/>
        <end position="112"/>
    </location>
</feature>
<feature type="transmembrane region" description="Helical" evidence="1">
    <location>
        <begin position="57"/>
        <end position="78"/>
    </location>
</feature>
<sequence>MNNTLLSLLKNNLFFKDNSVRELIKPGLIFSFLLINGYILTARIMEGQWKMNPVNLVLSQFFLSVMCSSVWLSIIAILHEPKIPKQWQKIVLSFISSGLISVLFYYSFHFIAEDYPLKPLTTYPFYWVLFRLFNRGLAICLFFYPLAYFYVKQKELMDSKLQIEAVKSAQLTDQIKLLQQQMTPHFLFNSLNVLKSGNHDKWTKKYIVELSKTIRHQLYNTSHKHNLISVTQELQLVESYIYLLKERFDGALEVSIQVSEQGKQSKFPPYTLQTLVENALNYNLMLMDKPLYIEVFDEQDCLVVRNNYQPRQDIDTIQQTAFQVAFNNIQERYQLLTDRLMVIIRHNNSFIVKAPLIVESLVPEDVS</sequence>
<dbReference type="RefSeq" id="WP_104714519.1">
    <property type="nucleotide sequence ID" value="NZ_PTRA01000002.1"/>
</dbReference>
<feature type="domain" description="Signal transduction histidine kinase internal region" evidence="2">
    <location>
        <begin position="174"/>
        <end position="250"/>
    </location>
</feature>
<name>A0A2S7IK58_9BACT</name>
<evidence type="ECO:0000259" key="2">
    <source>
        <dbReference type="Pfam" id="PF06580"/>
    </source>
</evidence>
<dbReference type="AlphaFoldDB" id="A0A2S7IK58"/>
<accession>A0A2S7IK58</accession>
<reference evidence="4" key="1">
    <citation type="submission" date="2018-02" db="EMBL/GenBank/DDBJ databases">
        <title>Genome sequencing of Solimonas sp. HR-BB.</title>
        <authorList>
            <person name="Lee Y."/>
            <person name="Jeon C.O."/>
        </authorList>
    </citation>
    <scope>NUCLEOTIDE SEQUENCE [LARGE SCALE GENOMIC DNA]</scope>
    <source>
        <strain evidence="4">HR-U</strain>
    </source>
</reference>
<gene>
    <name evidence="3" type="ORF">C5O19_16560</name>
</gene>
<keyword evidence="1" id="KW-0812">Transmembrane</keyword>
<dbReference type="EMBL" id="PTRA01000002">
    <property type="protein sequence ID" value="PQA56944.1"/>
    <property type="molecule type" value="Genomic_DNA"/>
</dbReference>
<keyword evidence="1" id="KW-1133">Transmembrane helix</keyword>
<organism evidence="3 4">
    <name type="scientific">Siphonobacter curvatus</name>
    <dbReference type="NCBI Taxonomy" id="2094562"/>
    <lineage>
        <taxon>Bacteria</taxon>
        <taxon>Pseudomonadati</taxon>
        <taxon>Bacteroidota</taxon>
        <taxon>Cytophagia</taxon>
        <taxon>Cytophagales</taxon>
        <taxon>Cytophagaceae</taxon>
        <taxon>Siphonobacter</taxon>
    </lineage>
</organism>
<dbReference type="Pfam" id="PF06580">
    <property type="entry name" value="His_kinase"/>
    <property type="match status" value="1"/>
</dbReference>
<proteinExistence type="predicted"/>
<keyword evidence="1" id="KW-0472">Membrane</keyword>
<evidence type="ECO:0000313" key="3">
    <source>
        <dbReference type="EMBL" id="PQA56944.1"/>
    </source>
</evidence>
<comment type="caution">
    <text evidence="3">The sequence shown here is derived from an EMBL/GenBank/DDBJ whole genome shotgun (WGS) entry which is preliminary data.</text>
</comment>
<dbReference type="PANTHER" id="PTHR34220">
    <property type="entry name" value="SENSOR HISTIDINE KINASE YPDA"/>
    <property type="match status" value="1"/>
</dbReference>
<dbReference type="GO" id="GO:0000155">
    <property type="term" value="F:phosphorelay sensor kinase activity"/>
    <property type="evidence" value="ECO:0007669"/>
    <property type="project" value="InterPro"/>
</dbReference>
<dbReference type="InterPro" id="IPR010559">
    <property type="entry name" value="Sig_transdc_His_kin_internal"/>
</dbReference>
<dbReference type="OrthoDB" id="927174at2"/>
<feature type="transmembrane region" description="Helical" evidence="1">
    <location>
        <begin position="23"/>
        <end position="45"/>
    </location>
</feature>
<dbReference type="Proteomes" id="UP000239590">
    <property type="component" value="Unassembled WGS sequence"/>
</dbReference>
<feature type="transmembrane region" description="Helical" evidence="1">
    <location>
        <begin position="132"/>
        <end position="151"/>
    </location>
</feature>
<dbReference type="InterPro" id="IPR050640">
    <property type="entry name" value="Bact_2-comp_sensor_kinase"/>
</dbReference>
<evidence type="ECO:0000313" key="4">
    <source>
        <dbReference type="Proteomes" id="UP000239590"/>
    </source>
</evidence>
<evidence type="ECO:0000256" key="1">
    <source>
        <dbReference type="SAM" id="Phobius"/>
    </source>
</evidence>
<protein>
    <recommendedName>
        <fullName evidence="2">Signal transduction histidine kinase internal region domain-containing protein</fullName>
    </recommendedName>
</protein>